<organism evidence="3">
    <name type="scientific">Zea mays</name>
    <name type="common">Maize</name>
    <dbReference type="NCBI Taxonomy" id="4577"/>
    <lineage>
        <taxon>Eukaryota</taxon>
        <taxon>Viridiplantae</taxon>
        <taxon>Streptophyta</taxon>
        <taxon>Embryophyta</taxon>
        <taxon>Tracheophyta</taxon>
        <taxon>Spermatophyta</taxon>
        <taxon>Magnoliopsida</taxon>
        <taxon>Liliopsida</taxon>
        <taxon>Poales</taxon>
        <taxon>Poaceae</taxon>
        <taxon>PACMAD clade</taxon>
        <taxon>Panicoideae</taxon>
        <taxon>Andropogonodae</taxon>
        <taxon>Andropogoneae</taxon>
        <taxon>Tripsacinae</taxon>
        <taxon>Zea</taxon>
    </lineage>
</organism>
<accession>A0A1D6PYW9</accession>
<dbReference type="Gene3D" id="3.40.30.10">
    <property type="entry name" value="Glutaredoxin"/>
    <property type="match status" value="2"/>
</dbReference>
<dbReference type="PROSITE" id="PS51354">
    <property type="entry name" value="GLUTAREDOXIN_2"/>
    <property type="match status" value="1"/>
</dbReference>
<dbReference type="PANTHER" id="PTHR45288">
    <property type="entry name" value="THIOREDOXIN FAMILY PROTEIN"/>
    <property type="match status" value="1"/>
</dbReference>
<protein>
    <submittedName>
        <fullName evidence="3">Thioredoxin family protein</fullName>
    </submittedName>
</protein>
<dbReference type="SUPFAM" id="SSF52833">
    <property type="entry name" value="Thioredoxin-like"/>
    <property type="match status" value="2"/>
</dbReference>
<feature type="compositionally biased region" description="Low complexity" evidence="1">
    <location>
        <begin position="29"/>
        <end position="49"/>
    </location>
</feature>
<dbReference type="ExpressionAtlas" id="A0A1D6PYW9">
    <property type="expression patterns" value="baseline and differential"/>
</dbReference>
<reference evidence="3" key="1">
    <citation type="submission" date="2015-12" db="EMBL/GenBank/DDBJ databases">
        <title>Update maize B73 reference genome by single molecule sequencing technologies.</title>
        <authorList>
            <consortium name="Maize Genome Sequencing Project"/>
            <person name="Ware D."/>
        </authorList>
    </citation>
    <scope>NUCLEOTIDE SEQUENCE</scope>
    <source>
        <tissue evidence="3">Seedling</tissue>
    </source>
</reference>
<dbReference type="InterPro" id="IPR036249">
    <property type="entry name" value="Thioredoxin-like_sf"/>
</dbReference>
<dbReference type="InterPro" id="IPR004045">
    <property type="entry name" value="Glutathione_S-Trfase_N"/>
</dbReference>
<dbReference type="AlphaFoldDB" id="A0A1D6PYW9"/>
<dbReference type="CDD" id="cd03041">
    <property type="entry name" value="GST_N_2GST_N"/>
    <property type="match status" value="2"/>
</dbReference>
<feature type="domain" description="GST N-terminal" evidence="2">
    <location>
        <begin position="143"/>
        <end position="225"/>
    </location>
</feature>
<evidence type="ECO:0000259" key="2">
    <source>
        <dbReference type="Pfam" id="PF13417"/>
    </source>
</evidence>
<dbReference type="SFLD" id="SFLDG01202">
    <property type="entry name" value="SUF2.2"/>
    <property type="match status" value="1"/>
</dbReference>
<dbReference type="EMBL" id="CM000780">
    <property type="protein sequence ID" value="AQK51634.1"/>
    <property type="molecule type" value="Genomic_DNA"/>
</dbReference>
<sequence length="348" mass="38164">MAPPAAPTAPHHRTPLFLPRRAAATARAARAASLAVRAQPNTAAASTSAPEPPEKFKPPPGFKVPEPKRFEIKSGQQSSVLGALLAIPLRLGTGVFVLGYSPSLVSPSEIPSDQYALEFGAWKVKEESKIGQCKRPEKPIEIYEFEGCPFCRKVNTSSFLQVREMVSVLDLDVLFYPCPRKGPTFRPKVLEMGGKKQFPYMVDPNTGVAMYESDDIIKYLADTYGDGSVPIMLSLGLLTAITAGLATLGRIGKGNSYTASRIPPQPIEIWAFEGSPFCRLVRETLVELELPHLLHSCARGSLKRQEVFKKKGVFQAPYIEDPNTGVQMFESAEIIDYLKATYVLYQSS</sequence>
<dbReference type="SFLD" id="SFLDG01181">
    <property type="entry name" value="SUF2"/>
    <property type="match status" value="1"/>
</dbReference>
<dbReference type="InterPro" id="IPR040079">
    <property type="entry name" value="Glutathione_S-Trfase"/>
</dbReference>
<dbReference type="FunFam" id="3.40.30.10:FF:000120">
    <property type="entry name" value="Thioredoxin family protein"/>
    <property type="match status" value="1"/>
</dbReference>
<dbReference type="Pfam" id="PF13417">
    <property type="entry name" value="GST_N_3"/>
    <property type="match status" value="2"/>
</dbReference>
<evidence type="ECO:0000313" key="3">
    <source>
        <dbReference type="EMBL" id="AQK51634.1"/>
    </source>
</evidence>
<name>A0A1D6PYW9_MAIZE</name>
<feature type="domain" description="GST N-terminal" evidence="2">
    <location>
        <begin position="272"/>
        <end position="342"/>
    </location>
</feature>
<dbReference type="FunFam" id="3.40.30.10:FF:000138">
    <property type="entry name" value="Thioredoxin family protein"/>
    <property type="match status" value="1"/>
</dbReference>
<dbReference type="SFLD" id="SFLDS00019">
    <property type="entry name" value="Glutathione_Transferase_(cytos"/>
    <property type="match status" value="1"/>
</dbReference>
<evidence type="ECO:0000256" key="1">
    <source>
        <dbReference type="SAM" id="MobiDB-lite"/>
    </source>
</evidence>
<feature type="region of interest" description="Disordered" evidence="1">
    <location>
        <begin position="29"/>
        <end position="67"/>
    </location>
</feature>
<dbReference type="PANTHER" id="PTHR45288:SF1">
    <property type="entry name" value="THIOREDOXIN FAMILY PROTEIN"/>
    <property type="match status" value="1"/>
</dbReference>
<gene>
    <name evidence="3" type="ORF">ZEAMMB73_Zm00001d049939</name>
</gene>
<proteinExistence type="predicted"/>